<dbReference type="OrthoDB" id="21254at2759"/>
<protein>
    <submittedName>
        <fullName evidence="2">Uncharacterized protein</fullName>
    </submittedName>
</protein>
<reference evidence="2" key="2">
    <citation type="submission" date="2022-10" db="EMBL/GenBank/DDBJ databases">
        <authorList>
            <consortium name="ENA_rothamsted_submissions"/>
            <consortium name="culmorum"/>
            <person name="King R."/>
        </authorList>
    </citation>
    <scope>NUCLEOTIDE SEQUENCE</scope>
</reference>
<accession>A0A9P0NDT5</accession>
<dbReference type="AlphaFoldDB" id="A0A9P0NDT5"/>
<feature type="signal peptide" evidence="1">
    <location>
        <begin position="1"/>
        <end position="18"/>
    </location>
</feature>
<evidence type="ECO:0000256" key="1">
    <source>
        <dbReference type="SAM" id="SignalP"/>
    </source>
</evidence>
<dbReference type="Proteomes" id="UP001153620">
    <property type="component" value="Chromosome 2"/>
</dbReference>
<sequence>MKRIILLIFFLSITLTTASENSCDYNEDCDPEKYCDNGECKTGCRTDESCSENEVCLHGKCEIGCRYDYQCKSDEFCDYDTSKCRTGCASDESCMLEEYCDDDTRECIQGCRSDYNCKDENYCKLDTKECLPGCRSDFNCGKKEYCDFEDRLCKAGCSSEIACEDHEYCDYHIHKCNSTCADSNCGDNSKCSTSNHRQYCSCYDGYFPQRDLGCRPRTEADIYDNRNCSLYCGPYGKCLFKDNIIYCFCNVLSAPLANPYIECPSKFRKLSLKSAKTLMYG</sequence>
<gene>
    <name evidence="2" type="ORF">CHIRRI_LOCUS7954</name>
</gene>
<organism evidence="2 3">
    <name type="scientific">Chironomus riparius</name>
    <dbReference type="NCBI Taxonomy" id="315576"/>
    <lineage>
        <taxon>Eukaryota</taxon>
        <taxon>Metazoa</taxon>
        <taxon>Ecdysozoa</taxon>
        <taxon>Arthropoda</taxon>
        <taxon>Hexapoda</taxon>
        <taxon>Insecta</taxon>
        <taxon>Pterygota</taxon>
        <taxon>Neoptera</taxon>
        <taxon>Endopterygota</taxon>
        <taxon>Diptera</taxon>
        <taxon>Nematocera</taxon>
        <taxon>Chironomoidea</taxon>
        <taxon>Chironomidae</taxon>
        <taxon>Chironominae</taxon>
        <taxon>Chironomus</taxon>
    </lineage>
</organism>
<keyword evidence="3" id="KW-1185">Reference proteome</keyword>
<evidence type="ECO:0000313" key="3">
    <source>
        <dbReference type="Proteomes" id="UP001153620"/>
    </source>
</evidence>
<proteinExistence type="predicted"/>
<feature type="chain" id="PRO_5040245189" evidence="1">
    <location>
        <begin position="19"/>
        <end position="281"/>
    </location>
</feature>
<dbReference type="EMBL" id="OU895878">
    <property type="protein sequence ID" value="CAH1721423.1"/>
    <property type="molecule type" value="Genomic_DNA"/>
</dbReference>
<evidence type="ECO:0000313" key="2">
    <source>
        <dbReference type="EMBL" id="CAH1721423.1"/>
    </source>
</evidence>
<reference evidence="2" key="1">
    <citation type="submission" date="2022-01" db="EMBL/GenBank/DDBJ databases">
        <authorList>
            <person name="King R."/>
        </authorList>
    </citation>
    <scope>NUCLEOTIDE SEQUENCE</scope>
</reference>
<keyword evidence="1" id="KW-0732">Signal</keyword>
<name>A0A9P0NDT5_9DIPT</name>